<dbReference type="InterPro" id="IPR043132">
    <property type="entry name" value="BCAT-like_C"/>
</dbReference>
<dbReference type="Proteomes" id="UP000070121">
    <property type="component" value="Unassembled WGS sequence"/>
</dbReference>
<dbReference type="Gene3D" id="3.20.10.10">
    <property type="entry name" value="D-amino Acid Aminotransferase, subunit A, domain 2"/>
    <property type="match status" value="1"/>
</dbReference>
<dbReference type="SUPFAM" id="SSF56752">
    <property type="entry name" value="D-aminoacid aminotransferase-like PLP-dependent enzymes"/>
    <property type="match status" value="1"/>
</dbReference>
<dbReference type="OrthoDB" id="5288718at2759"/>
<feature type="region of interest" description="Disordered" evidence="1">
    <location>
        <begin position="1"/>
        <end position="33"/>
    </location>
</feature>
<gene>
    <name evidence="2" type="ORF">CSAL01_08452</name>
</gene>
<dbReference type="Pfam" id="PF01063">
    <property type="entry name" value="Aminotran_4"/>
    <property type="match status" value="1"/>
</dbReference>
<dbReference type="EMBL" id="JFFI01000844">
    <property type="protein sequence ID" value="KXH65670.1"/>
    <property type="molecule type" value="Genomic_DNA"/>
</dbReference>
<dbReference type="STRING" id="1209931.A0A135UZ19"/>
<dbReference type="GO" id="GO:0016829">
    <property type="term" value="F:lyase activity"/>
    <property type="evidence" value="ECO:0007669"/>
    <property type="project" value="UniProtKB-KW"/>
</dbReference>
<dbReference type="InterPro" id="IPR001544">
    <property type="entry name" value="Aminotrans_IV"/>
</dbReference>
<evidence type="ECO:0000313" key="2">
    <source>
        <dbReference type="EMBL" id="KXH65670.1"/>
    </source>
</evidence>
<evidence type="ECO:0000313" key="3">
    <source>
        <dbReference type="Proteomes" id="UP000070121"/>
    </source>
</evidence>
<protein>
    <submittedName>
        <fullName evidence="2">Aminodeoxychorismate lyase</fullName>
    </submittedName>
</protein>
<accession>A0A135UZ19</accession>
<sequence>MQFPIFSSRPCQHPAPRSGRPCRSQHRQPHSQPEGALGFLQAYYLDTNWEHEYAKKRYEGIEEDGLEVKRDEITNLDTNWHHEHSQPLLPLKCEVWPCTLPWAVFSRRKLAMAFDDEVEAIASDPNFEIITTFAYSAGLPYNEASLPGSHCYLLQHGIDRLQAAASDLSWTAVAKDLRSIDRVQSLSKQVSAHMLSIHDEASKDLGRRFIVRLAFKRDGILSIMSGPRPNSTDTLYPITLSNIMNPLRTSEIPVYLETEPTTPSLFTKHKTTHRQSYSAAWKRAGMDETTPPAECDVLLQNESGHIMEGAFRTVYFWRNGRLVTPSSVSGCRMGVSRRWAVENAGVKETLITAMDISDIIIKCNN</sequence>
<reference evidence="2 3" key="1">
    <citation type="submission" date="2014-02" db="EMBL/GenBank/DDBJ databases">
        <title>The genome sequence of Colletotrichum salicis CBS 607.94.</title>
        <authorList>
            <person name="Baroncelli R."/>
            <person name="Thon M.R."/>
        </authorList>
    </citation>
    <scope>NUCLEOTIDE SEQUENCE [LARGE SCALE GENOMIC DNA]</scope>
    <source>
        <strain evidence="2 3">CBS 607.94</strain>
    </source>
</reference>
<keyword evidence="3" id="KW-1185">Reference proteome</keyword>
<name>A0A135UZ19_9PEZI</name>
<keyword evidence="2" id="KW-0456">Lyase</keyword>
<evidence type="ECO:0000256" key="1">
    <source>
        <dbReference type="SAM" id="MobiDB-lite"/>
    </source>
</evidence>
<organism evidence="2 3">
    <name type="scientific">Colletotrichum salicis</name>
    <dbReference type="NCBI Taxonomy" id="1209931"/>
    <lineage>
        <taxon>Eukaryota</taxon>
        <taxon>Fungi</taxon>
        <taxon>Dikarya</taxon>
        <taxon>Ascomycota</taxon>
        <taxon>Pezizomycotina</taxon>
        <taxon>Sordariomycetes</taxon>
        <taxon>Hypocreomycetidae</taxon>
        <taxon>Glomerellales</taxon>
        <taxon>Glomerellaceae</taxon>
        <taxon>Colletotrichum</taxon>
        <taxon>Colletotrichum acutatum species complex</taxon>
    </lineage>
</organism>
<dbReference type="AlphaFoldDB" id="A0A135UZ19"/>
<comment type="caution">
    <text evidence="2">The sequence shown here is derived from an EMBL/GenBank/DDBJ whole genome shotgun (WGS) entry which is preliminary data.</text>
</comment>
<dbReference type="InterPro" id="IPR036038">
    <property type="entry name" value="Aminotransferase-like"/>
</dbReference>
<proteinExistence type="predicted"/>